<dbReference type="AlphaFoldDB" id="A0A0A1FF65"/>
<dbReference type="Gene3D" id="1.20.1600.10">
    <property type="entry name" value="Outer membrane efflux proteins (OEP)"/>
    <property type="match status" value="1"/>
</dbReference>
<reference evidence="2" key="1">
    <citation type="journal article" date="2014" name="Soil Biol. Biochem.">
        <title>Structure and function of bacterial communities in ageing soils: Insights from the Mendocino ecological staircase.</title>
        <authorList>
            <person name="Uroz S."/>
            <person name="Tech J.J."/>
            <person name="Sawaya N.A."/>
            <person name="Frey-Klett P."/>
            <person name="Leveau J.H.J."/>
        </authorList>
    </citation>
    <scope>NUCLEOTIDE SEQUENCE [LARGE SCALE GENOMIC DNA]</scope>
    <source>
        <strain evidence="2">Cal35</strain>
    </source>
</reference>
<dbReference type="Proteomes" id="UP000030302">
    <property type="component" value="Chromosome"/>
</dbReference>
<proteinExistence type="predicted"/>
<dbReference type="EMBL" id="CP009962">
    <property type="protein sequence ID" value="AIY42274.1"/>
    <property type="molecule type" value="Genomic_DNA"/>
</dbReference>
<dbReference type="KEGG" id="care:LT85_3116"/>
<organism evidence="1 2">
    <name type="scientific">Collimonas arenae</name>
    <dbReference type="NCBI Taxonomy" id="279058"/>
    <lineage>
        <taxon>Bacteria</taxon>
        <taxon>Pseudomonadati</taxon>
        <taxon>Pseudomonadota</taxon>
        <taxon>Betaproteobacteria</taxon>
        <taxon>Burkholderiales</taxon>
        <taxon>Oxalobacteraceae</taxon>
        <taxon>Collimonas</taxon>
    </lineage>
</organism>
<sequence>MLEVWKSNQALRTEVENLKSTDILLRSARQSFEVANGRYKADVGNIPELLKAQSDLAGAQ</sequence>
<protein>
    <submittedName>
        <fullName evidence="1">Type I secretion system</fullName>
    </submittedName>
</protein>
<dbReference type="SUPFAM" id="SSF56954">
    <property type="entry name" value="Outer membrane efflux proteins (OEP)"/>
    <property type="match status" value="1"/>
</dbReference>
<dbReference type="HOGENOM" id="CLU_2933368_0_0_4"/>
<gene>
    <name evidence="1" type="primary">lapE</name>
    <name evidence="1" type="ORF">LT85_3116</name>
</gene>
<name>A0A0A1FF65_9BURK</name>
<accession>A0A0A1FF65</accession>
<dbReference type="OrthoDB" id="8553524at2"/>
<evidence type="ECO:0000313" key="1">
    <source>
        <dbReference type="EMBL" id="AIY42274.1"/>
    </source>
</evidence>
<keyword evidence="2" id="KW-1185">Reference proteome</keyword>
<dbReference type="STRING" id="279058.LT85_3116"/>
<evidence type="ECO:0000313" key="2">
    <source>
        <dbReference type="Proteomes" id="UP000030302"/>
    </source>
</evidence>
<dbReference type="RefSeq" id="WP_038490328.1">
    <property type="nucleotide sequence ID" value="NZ_CP009962.1"/>
</dbReference>